<organism evidence="1 2">
    <name type="scientific">Arxiozyma heterogenica</name>
    <dbReference type="NCBI Taxonomy" id="278026"/>
    <lineage>
        <taxon>Eukaryota</taxon>
        <taxon>Fungi</taxon>
        <taxon>Dikarya</taxon>
        <taxon>Ascomycota</taxon>
        <taxon>Saccharomycotina</taxon>
        <taxon>Saccharomycetes</taxon>
        <taxon>Saccharomycetales</taxon>
        <taxon>Saccharomycetaceae</taxon>
        <taxon>Arxiozyma</taxon>
    </lineage>
</organism>
<comment type="caution">
    <text evidence="1">The sequence shown here is derived from an EMBL/GenBank/DDBJ whole genome shotgun (WGS) entry which is preliminary data.</text>
</comment>
<dbReference type="EMBL" id="JAWIZZ010000053">
    <property type="protein sequence ID" value="KAK5778392.1"/>
    <property type="molecule type" value="Genomic_DNA"/>
</dbReference>
<dbReference type="AlphaFoldDB" id="A0AAN7WM27"/>
<protein>
    <submittedName>
        <fullName evidence="1">Uncharacterized protein</fullName>
    </submittedName>
</protein>
<name>A0AAN7WM27_9SACH</name>
<proteinExistence type="predicted"/>
<gene>
    <name evidence="1" type="ORF">RI543_004054</name>
</gene>
<evidence type="ECO:0000313" key="2">
    <source>
        <dbReference type="Proteomes" id="UP001306508"/>
    </source>
</evidence>
<reference evidence="2" key="1">
    <citation type="submission" date="2023-07" db="EMBL/GenBank/DDBJ databases">
        <title>A draft genome of Kazachstania heterogenica Y-27499.</title>
        <authorList>
            <person name="Donic C."/>
            <person name="Kralova J.S."/>
            <person name="Fidel L."/>
            <person name="Ben-Dor S."/>
            <person name="Jung S."/>
        </authorList>
    </citation>
    <scope>NUCLEOTIDE SEQUENCE [LARGE SCALE GENOMIC DNA]</scope>
    <source>
        <strain evidence="2">Y27499</strain>
    </source>
</reference>
<evidence type="ECO:0000313" key="1">
    <source>
        <dbReference type="EMBL" id="KAK5778392.1"/>
    </source>
</evidence>
<dbReference type="Proteomes" id="UP001306508">
    <property type="component" value="Unassembled WGS sequence"/>
</dbReference>
<accession>A0AAN7WM27</accession>
<keyword evidence="2" id="KW-1185">Reference proteome</keyword>
<sequence>MVLSKYYSGKLRDNSDNSSKRLNLQKITRQSKLKKNEKIKDQKYLKKILPFSDLLKRALHFQELNKLTQNDLNFYRCWNMSKILKNKKVLYNQLAKIRTFLPERLGNLTDKTVITITKHTNRELEYYSLNEAKDCYYHLEKIVGDHVKSMEDDPNNVGVYKYKNHDIINQTSLGDDATILCLDGYTFLYFGFRRDHIIHGKPNIYRFIQMSHNTSSNSRYAFEVKAPRATEFRDVATSLNYVAIAFGNILFIHNWLSDSVTSYSQYYNVNKITRKRGSSQGSSDIMALCFVKTNTEELNHLNAILYAGFRNGTLIAIPFHNNKIDFDNRVMVPLPIELRSIISLHECFDGGLIISGLSNSIYNLQELLYIPIFDLQNLKTLKVIKLNTQYYNIVRNQEICCVTKNKRFFCYGKRGSKKDSLSISQGGFDVYSLDSLNIKENTGNPKKIFEIFPINNMSDYITDDLSFTDSTLYSVSSIDCFEPPAISSKEESHYRGIQYETEKVESDLGSGSRIAMLFSNTTSSNLLSKTSVLVSVELV</sequence>